<comment type="caution">
    <text evidence="1">The sequence shown here is derived from an EMBL/GenBank/DDBJ whole genome shotgun (WGS) entry which is preliminary data.</text>
</comment>
<dbReference type="Proteomes" id="UP001320706">
    <property type="component" value="Unassembled WGS sequence"/>
</dbReference>
<reference evidence="1" key="1">
    <citation type="submission" date="2024-02" db="EMBL/GenBank/DDBJ databases">
        <title>Metagenome Assembled Genome of Zalaria obscura JY119.</title>
        <authorList>
            <person name="Vighnesh L."/>
            <person name="Jagadeeshwari U."/>
            <person name="Venkata Ramana C."/>
            <person name="Sasikala C."/>
        </authorList>
    </citation>
    <scope>NUCLEOTIDE SEQUENCE</scope>
    <source>
        <strain evidence="1">JY119</strain>
    </source>
</reference>
<keyword evidence="2" id="KW-1185">Reference proteome</keyword>
<dbReference type="EMBL" id="JAMKPW020000033">
    <property type="protein sequence ID" value="KAK8201979.1"/>
    <property type="molecule type" value="Genomic_DNA"/>
</dbReference>
<evidence type="ECO:0000313" key="1">
    <source>
        <dbReference type="EMBL" id="KAK8201979.1"/>
    </source>
</evidence>
<organism evidence="1 2">
    <name type="scientific">Zalaria obscura</name>
    <dbReference type="NCBI Taxonomy" id="2024903"/>
    <lineage>
        <taxon>Eukaryota</taxon>
        <taxon>Fungi</taxon>
        <taxon>Dikarya</taxon>
        <taxon>Ascomycota</taxon>
        <taxon>Pezizomycotina</taxon>
        <taxon>Dothideomycetes</taxon>
        <taxon>Dothideomycetidae</taxon>
        <taxon>Dothideales</taxon>
        <taxon>Zalariaceae</taxon>
        <taxon>Zalaria</taxon>
    </lineage>
</organism>
<accession>A0ACC3S8K0</accession>
<protein>
    <submittedName>
        <fullName evidence="1">Uncharacterized protein</fullName>
    </submittedName>
</protein>
<sequence>MSLSLGGKGVAFTTPRCCGNEVAGLKPRQPTALPMEDFTSPEVSEESSGKFRQQNNRVKSDCYALKTKDFPIMSLIPKWFTHLHATVGKQDKMDDENPQTSTLCKGMIADLECICRAYVFNYEKIDHDVIIDRLYEIIQQSKCLRDNPALFSDMEEYRRFKEKIIDLAQTITCIIKMWEDRNTKRAEIQEKMRHKHDPYYAIPPSSRVIARSPFSRSQHGIHVFKMEIKDLGIRPFVEEDAWVTFFGDEDIQRIGKFAGLMGGRLRARTMPGFQNYILRQWILGEAKH</sequence>
<proteinExistence type="predicted"/>
<name>A0ACC3S8K0_9PEZI</name>
<gene>
    <name evidence="1" type="ORF">M8818_005504</name>
</gene>
<evidence type="ECO:0000313" key="2">
    <source>
        <dbReference type="Proteomes" id="UP001320706"/>
    </source>
</evidence>